<keyword evidence="2" id="KW-1185">Reference proteome</keyword>
<accession>A0A4R3YWM8</accession>
<name>A0A4R3YWM8_9GAMM</name>
<dbReference type="RefSeq" id="WP_132142070.1">
    <property type="nucleotide sequence ID" value="NZ_SMCS01000002.1"/>
</dbReference>
<sequence>MQSIAAPGFFGKLPGAGDFVQRRLPSAFVDVWDRHFSHAVAESRDVLGERWQSAYRASPLWRFLLAPGVCTGAAWAGVLGPATDRVGRHFPMVIAGRVATDTPAQPGVLCDDGRWFAAMENVFRAAQAVRSNVETFDAQVAALTMPVETRALPARAPSFRLDRKHAVQYRLPLPESVDATALLTAMWTQSIASSDGWCLWWSAEADRASGSLLLTAGLPDPALYAGFLEAAHIDARWPVPAVHEPVGAGS</sequence>
<dbReference type="NCBIfam" id="TIGR03373">
    <property type="entry name" value="VI_minor_4"/>
    <property type="match status" value="1"/>
</dbReference>
<dbReference type="EMBL" id="SMCS01000002">
    <property type="protein sequence ID" value="TCV95834.1"/>
    <property type="molecule type" value="Genomic_DNA"/>
</dbReference>
<proteinExistence type="predicted"/>
<dbReference type="Proteomes" id="UP000295645">
    <property type="component" value="Unassembled WGS sequence"/>
</dbReference>
<dbReference type="InterPro" id="IPR038225">
    <property type="entry name" value="TagF_sf"/>
</dbReference>
<dbReference type="OrthoDB" id="9801841at2"/>
<gene>
    <name evidence="1" type="ORF">EC912_102179</name>
</gene>
<organism evidence="1 2">
    <name type="scientific">Luteibacter rhizovicinus</name>
    <dbReference type="NCBI Taxonomy" id="242606"/>
    <lineage>
        <taxon>Bacteria</taxon>
        <taxon>Pseudomonadati</taxon>
        <taxon>Pseudomonadota</taxon>
        <taxon>Gammaproteobacteria</taxon>
        <taxon>Lysobacterales</taxon>
        <taxon>Rhodanobacteraceae</taxon>
        <taxon>Luteibacter</taxon>
    </lineage>
</organism>
<dbReference type="Pfam" id="PF09867">
    <property type="entry name" value="TagF_N"/>
    <property type="match status" value="1"/>
</dbReference>
<dbReference type="InterPro" id="IPR017748">
    <property type="entry name" value="TagF"/>
</dbReference>
<comment type="caution">
    <text evidence="1">The sequence shown here is derived from an EMBL/GenBank/DDBJ whole genome shotgun (WGS) entry which is preliminary data.</text>
</comment>
<evidence type="ECO:0000313" key="1">
    <source>
        <dbReference type="EMBL" id="TCV95834.1"/>
    </source>
</evidence>
<protein>
    <submittedName>
        <fullName evidence="1">Type VI secretion system protein ImpM</fullName>
    </submittedName>
</protein>
<dbReference type="AlphaFoldDB" id="A0A4R3YWM8"/>
<dbReference type="PIRSF" id="PIRSF029287">
    <property type="entry name" value="UCP029287"/>
    <property type="match status" value="1"/>
</dbReference>
<dbReference type="Gene3D" id="3.40.1730.10">
    <property type="entry name" value="pa0076 domain"/>
    <property type="match status" value="1"/>
</dbReference>
<reference evidence="1 2" key="1">
    <citation type="submission" date="2019-03" db="EMBL/GenBank/DDBJ databases">
        <title>Above-ground endophytic microbial communities from plants in different locations in the United States.</title>
        <authorList>
            <person name="Frank C."/>
        </authorList>
    </citation>
    <scope>NUCLEOTIDE SEQUENCE [LARGE SCALE GENOMIC DNA]</scope>
    <source>
        <strain evidence="1 2">LP_13_YM</strain>
    </source>
</reference>
<evidence type="ECO:0000313" key="2">
    <source>
        <dbReference type="Proteomes" id="UP000295645"/>
    </source>
</evidence>